<dbReference type="STRING" id="1314785.A0A165BAH8"/>
<dbReference type="RefSeq" id="XP_040758359.1">
    <property type="nucleotide sequence ID" value="XM_040902845.1"/>
</dbReference>
<dbReference type="Proteomes" id="UP000076871">
    <property type="component" value="Unassembled WGS sequence"/>
</dbReference>
<dbReference type="Gene3D" id="3.20.20.80">
    <property type="entry name" value="Glycosidases"/>
    <property type="match status" value="1"/>
</dbReference>
<sequence length="550" mass="59187">MRLLALCLSLCAIGGASAQSWCGKNYMEGSPVVPPGGQFLIPASSSSPLLAFRCAPAIRPYVASDAGSPAGILIDAVLTYSEISDAVPISLPDYDGRAGDVVVVVEVDGKVVTGGVVALNATKVELPFSLSGLAAQKEPYDVSCTATYVSAAAGPQRFSAATTLSYLPEPTDGSAVVKMDLRTGVLLAKPATGEGGDYETVFPVGFYTAFGDYLATNLSRIDEAKEQGFSIIHPIPTYDNLTQLQEVITRMEEVGIYLMYDMRWTYTNLTSIAEQVNMVKNSPSLLLWYTGDEPDGNEDPLNGTTLAYDLIYELDGYHPVSLCLNCFDYYWTEYSNGADIVLQDTYMIGNNVTFSVEWHTPCTPDYGCCGCDDCKGDFEDISTRMDMFSYRMWVNGWDRTKTLWTVPQGFGAAQYWSRYPTGPEFIVQSVLAINHGGMGVVSWDAPTTDDIWAYAGLLAQSSATLKAYIASDAASFRHVFVDQIDVGLWTVGAQTLVLATNLNYAEETFDLASVEGLVTHPAVQVLDSGATLSGSVIAFTSVGTGGFILG</sequence>
<evidence type="ECO:0008006" key="4">
    <source>
        <dbReference type="Google" id="ProtNLM"/>
    </source>
</evidence>
<feature type="chain" id="PRO_5007855563" description="Glycoside hydrolase family 2 protein" evidence="1">
    <location>
        <begin position="19"/>
        <end position="550"/>
    </location>
</feature>
<reference evidence="2 3" key="1">
    <citation type="journal article" date="2016" name="Mol. Biol. Evol.">
        <title>Comparative Genomics of Early-Diverging Mushroom-Forming Fungi Provides Insights into the Origins of Lignocellulose Decay Capabilities.</title>
        <authorList>
            <person name="Nagy L.G."/>
            <person name="Riley R."/>
            <person name="Tritt A."/>
            <person name="Adam C."/>
            <person name="Daum C."/>
            <person name="Floudas D."/>
            <person name="Sun H."/>
            <person name="Yadav J.S."/>
            <person name="Pangilinan J."/>
            <person name="Larsson K.H."/>
            <person name="Matsuura K."/>
            <person name="Barry K."/>
            <person name="Labutti K."/>
            <person name="Kuo R."/>
            <person name="Ohm R.A."/>
            <person name="Bhattacharya S.S."/>
            <person name="Shirouzu T."/>
            <person name="Yoshinaga Y."/>
            <person name="Martin F.M."/>
            <person name="Grigoriev I.V."/>
            <person name="Hibbett D.S."/>
        </authorList>
    </citation>
    <scope>NUCLEOTIDE SEQUENCE [LARGE SCALE GENOMIC DNA]</scope>
    <source>
        <strain evidence="2 3">93-53</strain>
    </source>
</reference>
<evidence type="ECO:0000313" key="2">
    <source>
        <dbReference type="EMBL" id="KZT00619.1"/>
    </source>
</evidence>
<gene>
    <name evidence="2" type="ORF">LAESUDRAFT_533884</name>
</gene>
<dbReference type="GeneID" id="63819876"/>
<accession>A0A165BAH8</accession>
<keyword evidence="3" id="KW-1185">Reference proteome</keyword>
<dbReference type="SUPFAM" id="SSF51445">
    <property type="entry name" value="(Trans)glycosidases"/>
    <property type="match status" value="1"/>
</dbReference>
<dbReference type="EMBL" id="KV427681">
    <property type="protein sequence ID" value="KZT00619.1"/>
    <property type="molecule type" value="Genomic_DNA"/>
</dbReference>
<protein>
    <recommendedName>
        <fullName evidence="4">Glycoside hydrolase family 2 protein</fullName>
    </recommendedName>
</protein>
<keyword evidence="1" id="KW-0732">Signal</keyword>
<dbReference type="AlphaFoldDB" id="A0A165BAH8"/>
<evidence type="ECO:0000313" key="3">
    <source>
        <dbReference type="Proteomes" id="UP000076871"/>
    </source>
</evidence>
<dbReference type="InterPro" id="IPR017853">
    <property type="entry name" value="GH"/>
</dbReference>
<evidence type="ECO:0000256" key="1">
    <source>
        <dbReference type="SAM" id="SignalP"/>
    </source>
</evidence>
<name>A0A165BAH8_9APHY</name>
<organism evidence="2 3">
    <name type="scientific">Laetiporus sulphureus 93-53</name>
    <dbReference type="NCBI Taxonomy" id="1314785"/>
    <lineage>
        <taxon>Eukaryota</taxon>
        <taxon>Fungi</taxon>
        <taxon>Dikarya</taxon>
        <taxon>Basidiomycota</taxon>
        <taxon>Agaricomycotina</taxon>
        <taxon>Agaricomycetes</taxon>
        <taxon>Polyporales</taxon>
        <taxon>Laetiporus</taxon>
    </lineage>
</organism>
<dbReference type="OrthoDB" id="2338662at2759"/>
<proteinExistence type="predicted"/>
<dbReference type="InParanoid" id="A0A165BAH8"/>
<feature type="signal peptide" evidence="1">
    <location>
        <begin position="1"/>
        <end position="18"/>
    </location>
</feature>